<dbReference type="AlphaFoldDB" id="A0A5B7KEW8"/>
<dbReference type="EMBL" id="VSRR010147445">
    <property type="protein sequence ID" value="MPD05730.1"/>
    <property type="molecule type" value="Genomic_DNA"/>
</dbReference>
<dbReference type="Proteomes" id="UP000324222">
    <property type="component" value="Unassembled WGS sequence"/>
</dbReference>
<protein>
    <submittedName>
        <fullName evidence="1">Uncharacterized protein</fullName>
    </submittedName>
</protein>
<accession>A0A5B7KEW8</accession>
<organism evidence="1 2">
    <name type="scientific">Portunus trituberculatus</name>
    <name type="common">Swimming crab</name>
    <name type="synonym">Neptunus trituberculatus</name>
    <dbReference type="NCBI Taxonomy" id="210409"/>
    <lineage>
        <taxon>Eukaryota</taxon>
        <taxon>Metazoa</taxon>
        <taxon>Ecdysozoa</taxon>
        <taxon>Arthropoda</taxon>
        <taxon>Crustacea</taxon>
        <taxon>Multicrustacea</taxon>
        <taxon>Malacostraca</taxon>
        <taxon>Eumalacostraca</taxon>
        <taxon>Eucarida</taxon>
        <taxon>Decapoda</taxon>
        <taxon>Pleocyemata</taxon>
        <taxon>Brachyura</taxon>
        <taxon>Eubrachyura</taxon>
        <taxon>Portunoidea</taxon>
        <taxon>Portunidae</taxon>
        <taxon>Portuninae</taxon>
        <taxon>Portunus</taxon>
    </lineage>
</organism>
<evidence type="ECO:0000313" key="2">
    <source>
        <dbReference type="Proteomes" id="UP000324222"/>
    </source>
</evidence>
<evidence type="ECO:0000313" key="1">
    <source>
        <dbReference type="EMBL" id="MPD05730.1"/>
    </source>
</evidence>
<proteinExistence type="predicted"/>
<name>A0A5B7KEW8_PORTR</name>
<gene>
    <name evidence="1" type="ORF">E2C01_101490</name>
</gene>
<keyword evidence="2" id="KW-1185">Reference proteome</keyword>
<comment type="caution">
    <text evidence="1">The sequence shown here is derived from an EMBL/GenBank/DDBJ whole genome shotgun (WGS) entry which is preliminary data.</text>
</comment>
<sequence>MTEAVRGGAWRLEGVTGYLSGDSDGVGDNGDVRRSLRRVMGGVAAAWRRWWDYSSAADATDNR</sequence>
<reference evidence="1 2" key="1">
    <citation type="submission" date="2019-05" db="EMBL/GenBank/DDBJ databases">
        <title>Another draft genome of Portunus trituberculatus and its Hox gene families provides insights of decapod evolution.</title>
        <authorList>
            <person name="Jeong J.-H."/>
            <person name="Song I."/>
            <person name="Kim S."/>
            <person name="Choi T."/>
            <person name="Kim D."/>
            <person name="Ryu S."/>
            <person name="Kim W."/>
        </authorList>
    </citation>
    <scope>NUCLEOTIDE SEQUENCE [LARGE SCALE GENOMIC DNA]</scope>
    <source>
        <tissue evidence="1">Muscle</tissue>
    </source>
</reference>